<evidence type="ECO:0000256" key="2">
    <source>
        <dbReference type="ARBA" id="ARBA00005794"/>
    </source>
</evidence>
<dbReference type="AlphaFoldDB" id="A0A3Q0GLN6"/>
<evidence type="ECO:0000256" key="3">
    <source>
        <dbReference type="ARBA" id="ARBA00014595"/>
    </source>
</evidence>
<evidence type="ECO:0000256" key="1">
    <source>
        <dbReference type="ARBA" id="ARBA00003998"/>
    </source>
</evidence>
<dbReference type="PANTHER" id="PTHR21824:SF4">
    <property type="entry name" value="TRANSMEMBRANE PROTEIN 177"/>
    <property type="match status" value="1"/>
</dbReference>
<sequence length="331" mass="36874">MIWGTKRSGFFGWVRSMAVRFLWKAATFVQRHRTAALATSCTGLLVAKLSHHIFPEQTCKLLHQFWTKGQSVELSERLQDLFHDVLKDAGVASALCYRAFLASGFHPVSAGISWLPSGSLVGIPANFSTAEDRQGIIDHVVMINDKEVDWESKEGHALKDALTFSLEAQKFAISREVMYLQSNSPIIKAAVAPIFLAGTFISAVAIKQHLGLYSSPLALRVVFNLIFAMIGFFCYHCASDSVSRSLDYRADRKAAAISKDYARGGVEFYDKILSRNRILRALMGKQGQRMYAPSGNLFPGSLFGLKHTPYTSRRDLIVNILNMSQELERSD</sequence>
<protein>
    <recommendedName>
        <fullName evidence="3">Transmembrane protein 177</fullName>
    </recommendedName>
</protein>
<dbReference type="InParanoid" id="A0A3Q0GLN6"/>
<dbReference type="Proteomes" id="UP000189705">
    <property type="component" value="Unplaced"/>
</dbReference>
<proteinExistence type="inferred from homology"/>
<name>A0A3Q0GLN6_ALLSI</name>
<accession>A0A3Q0GLN6</accession>
<feature type="signal peptide" evidence="5">
    <location>
        <begin position="1"/>
        <end position="18"/>
    </location>
</feature>
<dbReference type="STRING" id="38654.A0A3Q0GLN6"/>
<dbReference type="GO" id="GO:0016020">
    <property type="term" value="C:membrane"/>
    <property type="evidence" value="ECO:0007669"/>
    <property type="project" value="TreeGrafter"/>
</dbReference>
<evidence type="ECO:0000256" key="4">
    <source>
        <dbReference type="SAM" id="Phobius"/>
    </source>
</evidence>
<dbReference type="RefSeq" id="XP_025059095.1">
    <property type="nucleotide sequence ID" value="XM_025203310.1"/>
</dbReference>
<feature type="chain" id="PRO_5018169729" description="Transmembrane protein 177" evidence="5">
    <location>
        <begin position="19"/>
        <end position="331"/>
    </location>
</feature>
<feature type="transmembrane region" description="Helical" evidence="4">
    <location>
        <begin position="218"/>
        <end position="238"/>
    </location>
</feature>
<keyword evidence="5" id="KW-0732">Signal</keyword>
<dbReference type="CTD" id="80775"/>
<comment type="function">
    <text evidence="1">Plays a role in the early steps of cytochrome c oxidase subunit II (MT-CO2/COX2) maturation and is required for the stabilization of COX20 and the newly synthesized MT-CO2/COX2 protein.</text>
</comment>
<organism evidence="6 7">
    <name type="scientific">Alligator sinensis</name>
    <name type="common">Chinese alligator</name>
    <dbReference type="NCBI Taxonomy" id="38654"/>
    <lineage>
        <taxon>Eukaryota</taxon>
        <taxon>Metazoa</taxon>
        <taxon>Chordata</taxon>
        <taxon>Craniata</taxon>
        <taxon>Vertebrata</taxon>
        <taxon>Euteleostomi</taxon>
        <taxon>Archelosauria</taxon>
        <taxon>Archosauria</taxon>
        <taxon>Crocodylia</taxon>
        <taxon>Alligatoridae</taxon>
        <taxon>Alligatorinae</taxon>
        <taxon>Alligator</taxon>
    </lineage>
</organism>
<reference evidence="7" key="1">
    <citation type="submission" date="2025-08" db="UniProtKB">
        <authorList>
            <consortium name="RefSeq"/>
        </authorList>
    </citation>
    <scope>IDENTIFICATION</scope>
</reference>
<feature type="transmembrane region" description="Helical" evidence="4">
    <location>
        <begin position="185"/>
        <end position="206"/>
    </location>
</feature>
<keyword evidence="4" id="KW-1133">Transmembrane helix</keyword>
<gene>
    <name evidence="7" type="primary">TMEM177</name>
</gene>
<evidence type="ECO:0000313" key="7">
    <source>
        <dbReference type="RefSeq" id="XP_025059095.1"/>
    </source>
</evidence>
<dbReference type="GeneID" id="102375857"/>
<comment type="similarity">
    <text evidence="2">Belongs to the TMEM177 family.</text>
</comment>
<dbReference type="PANTHER" id="PTHR21824">
    <property type="entry name" value="TRANSMEMBRANE PROTEIN 177"/>
    <property type="match status" value="1"/>
</dbReference>
<keyword evidence="6" id="KW-1185">Reference proteome</keyword>
<dbReference type="InterPro" id="IPR026620">
    <property type="entry name" value="TMEM177"/>
</dbReference>
<evidence type="ECO:0000313" key="6">
    <source>
        <dbReference type="Proteomes" id="UP000189705"/>
    </source>
</evidence>
<keyword evidence="4" id="KW-0472">Membrane</keyword>
<evidence type="ECO:0000256" key="5">
    <source>
        <dbReference type="SAM" id="SignalP"/>
    </source>
</evidence>
<keyword evidence="4 7" id="KW-0812">Transmembrane</keyword>